<accession>A0A4Y7M492</accession>
<proteinExistence type="evidence at transcript level"/>
<organism evidence="7">
    <name type="scientific">Daphnia longispina</name>
    <dbReference type="NCBI Taxonomy" id="42846"/>
    <lineage>
        <taxon>Eukaryota</taxon>
        <taxon>Metazoa</taxon>
        <taxon>Ecdysozoa</taxon>
        <taxon>Arthropoda</taxon>
        <taxon>Crustacea</taxon>
        <taxon>Branchiopoda</taxon>
        <taxon>Diplostraca</taxon>
        <taxon>Cladocera</taxon>
        <taxon>Anomopoda</taxon>
        <taxon>Daphniidae</taxon>
        <taxon>Daphnia</taxon>
    </lineage>
</organism>
<comment type="catalytic activity">
    <reaction evidence="5 6">
        <text>queuosine 5'-phosphate + H2O = queuine + D-ribose 5-phosphate</text>
        <dbReference type="Rhea" id="RHEA:75387"/>
        <dbReference type="ChEBI" id="CHEBI:15377"/>
        <dbReference type="ChEBI" id="CHEBI:17433"/>
        <dbReference type="ChEBI" id="CHEBI:78346"/>
        <dbReference type="ChEBI" id="CHEBI:194371"/>
    </reaction>
    <physiologicalReaction direction="left-to-right" evidence="5 6">
        <dbReference type="Rhea" id="RHEA:75388"/>
    </physiologicalReaction>
</comment>
<evidence type="ECO:0000256" key="2">
    <source>
        <dbReference type="ARBA" id="ARBA00035119"/>
    </source>
</evidence>
<gene>
    <name evidence="7" type="primary">EOG090X0A16</name>
</gene>
<reference evidence="7" key="1">
    <citation type="submission" date="2018-08" db="EMBL/GenBank/DDBJ databases">
        <authorList>
            <person name="Cornetti L."/>
        </authorList>
    </citation>
    <scope>NUCLEOTIDE SEQUENCE</scope>
    <source>
        <strain evidence="7">FI-G-95-1_INB4-1</strain>
    </source>
</reference>
<dbReference type="GO" id="GO:0006400">
    <property type="term" value="P:tRNA modification"/>
    <property type="evidence" value="ECO:0007669"/>
    <property type="project" value="TreeGrafter"/>
</dbReference>
<name>A0A4Y7M492_9CRUS</name>
<dbReference type="EMBL" id="LR006908">
    <property type="protein sequence ID" value="SVE76527.1"/>
    <property type="molecule type" value="mRNA"/>
</dbReference>
<dbReference type="EC" id="3.2.2.-" evidence="6"/>
<dbReference type="GO" id="GO:0016787">
    <property type="term" value="F:hydrolase activity"/>
    <property type="evidence" value="ECO:0007669"/>
    <property type="project" value="UniProtKB-KW"/>
</dbReference>
<dbReference type="InterPro" id="IPR019438">
    <property type="entry name" value="Q_salvage"/>
</dbReference>
<protein>
    <recommendedName>
        <fullName evidence="3 6">Queuosine 5'-phosphate N-glycosylase/hydrolase</fullName>
        <ecNumber evidence="6">3.2.2.-</ecNumber>
    </recommendedName>
    <alternativeName>
        <fullName evidence="4 6">Queuosine-nucleotide N-glycosylase/hydrolase</fullName>
    </alternativeName>
</protein>
<evidence type="ECO:0000313" key="7">
    <source>
        <dbReference type="EMBL" id="SVE76527.1"/>
    </source>
</evidence>
<evidence type="ECO:0000256" key="4">
    <source>
        <dbReference type="ARBA" id="ARBA00035393"/>
    </source>
</evidence>
<evidence type="ECO:0000256" key="1">
    <source>
        <dbReference type="ARBA" id="ARBA00022801"/>
    </source>
</evidence>
<sequence length="341" mass="39024">MSPRKMNPRESAAFIASVSKDVQINPDGIRKVAAEIARSIASCEFEPSNMMIHSYPLPVTEDESSIEWLFVADALNFSFWAAEENAHYSVELHGKQYTGYMALCAAITRALEAGIPITSSQYYVNITKEEVDKIFISSTGESIPLLDDRWRILQECGKILNATFDGKFYNCVKQSENSAKKLLDLIVLNFPSFRDEGIIEGEMVSFYKRAQILVADIWSIFKGQRLGSFSDIDSITMFADYRVPQTLVHFGAMIYSGRLHDLLCSNHMFLNGDREEMEIRGCSIHSVELIKEELKSYAFNAMEKSLPMNSAMIDYFLWEYRRRFAQALTKVPYHKVRCIYY</sequence>
<evidence type="ECO:0000256" key="6">
    <source>
        <dbReference type="RuleBase" id="RU365002"/>
    </source>
</evidence>
<evidence type="ECO:0000256" key="5">
    <source>
        <dbReference type="ARBA" id="ARBA00048204"/>
    </source>
</evidence>
<evidence type="ECO:0000256" key="3">
    <source>
        <dbReference type="ARBA" id="ARBA00035306"/>
    </source>
</evidence>
<keyword evidence="1 6" id="KW-0378">Hydrolase</keyword>
<dbReference type="AlphaFoldDB" id="A0A4Y7M492"/>
<dbReference type="Pfam" id="PF10343">
    <property type="entry name" value="Q_salvage"/>
    <property type="match status" value="1"/>
</dbReference>
<comment type="function">
    <text evidence="6">Catalyzes the hydrolysis of queuosine 5'-phosphate, releasing the nucleobase queuine (q). Is required for salvage of queuine from exogenous queuosine (Q) that is imported and then converted to queuosine 5'-phosphate intracellularly.</text>
</comment>
<dbReference type="PANTHER" id="PTHR21314">
    <property type="entry name" value="QUEUOSINE 5'-PHOSPHATE N-GLYCOSYLASE_HYDROLASE-RELATED"/>
    <property type="match status" value="1"/>
</dbReference>
<dbReference type="PANTHER" id="PTHR21314:SF0">
    <property type="entry name" value="QUEUOSINE 5'-PHOSPHATE N-GLYCOSYLASE_HYDROLASE"/>
    <property type="match status" value="1"/>
</dbReference>
<comment type="similarity">
    <text evidence="2 6">Belongs to the QNG1 protein family.</text>
</comment>